<proteinExistence type="predicted"/>
<reference evidence="1 2" key="1">
    <citation type="submission" date="2021-06" db="EMBL/GenBank/DDBJ databases">
        <title>Caerostris extrusa draft genome.</title>
        <authorList>
            <person name="Kono N."/>
            <person name="Arakawa K."/>
        </authorList>
    </citation>
    <scope>NUCLEOTIDE SEQUENCE [LARGE SCALE GENOMIC DNA]</scope>
</reference>
<dbReference type="EMBL" id="BPLR01011069">
    <property type="protein sequence ID" value="GIY43988.1"/>
    <property type="molecule type" value="Genomic_DNA"/>
</dbReference>
<protein>
    <submittedName>
        <fullName evidence="1">Uncharacterized protein</fullName>
    </submittedName>
</protein>
<accession>A0AAV4TBG8</accession>
<evidence type="ECO:0000313" key="2">
    <source>
        <dbReference type="Proteomes" id="UP001054945"/>
    </source>
</evidence>
<gene>
    <name evidence="1" type="ORF">CEXT_340641</name>
</gene>
<name>A0AAV4TBG8_CAEEX</name>
<evidence type="ECO:0000313" key="1">
    <source>
        <dbReference type="EMBL" id="GIY43988.1"/>
    </source>
</evidence>
<dbReference type="AlphaFoldDB" id="A0AAV4TBG8"/>
<keyword evidence="2" id="KW-1185">Reference proteome</keyword>
<comment type="caution">
    <text evidence="1">The sequence shown here is derived from an EMBL/GenBank/DDBJ whole genome shotgun (WGS) entry which is preliminary data.</text>
</comment>
<organism evidence="1 2">
    <name type="scientific">Caerostris extrusa</name>
    <name type="common">Bark spider</name>
    <name type="synonym">Caerostris bankana</name>
    <dbReference type="NCBI Taxonomy" id="172846"/>
    <lineage>
        <taxon>Eukaryota</taxon>
        <taxon>Metazoa</taxon>
        <taxon>Ecdysozoa</taxon>
        <taxon>Arthropoda</taxon>
        <taxon>Chelicerata</taxon>
        <taxon>Arachnida</taxon>
        <taxon>Araneae</taxon>
        <taxon>Araneomorphae</taxon>
        <taxon>Entelegynae</taxon>
        <taxon>Araneoidea</taxon>
        <taxon>Araneidae</taxon>
        <taxon>Caerostris</taxon>
    </lineage>
</organism>
<sequence length="130" mass="14356">MSTHLFLFFVGTLNFSPPKTSTVTANLKWHSHHIDKNRLCFSFLSTVSVALCCCDVTIPEYVGLSSSRIHHLVQQLPSFFQFSISMSPSSSLSQKASISHPPPLISTNSDPVIADVIPGLDWSRSRFHPG</sequence>
<dbReference type="Proteomes" id="UP001054945">
    <property type="component" value="Unassembled WGS sequence"/>
</dbReference>